<comment type="caution">
    <text evidence="8">The sequence shown here is derived from an EMBL/GenBank/DDBJ whole genome shotgun (WGS) entry which is preliminary data.</text>
</comment>
<dbReference type="GO" id="GO:0090729">
    <property type="term" value="F:toxin activity"/>
    <property type="evidence" value="ECO:0007669"/>
    <property type="project" value="UniProtKB-KW"/>
</dbReference>
<keyword evidence="1 6" id="KW-1277">Toxin-antitoxin system</keyword>
<proteinExistence type="inferred from homology"/>
<evidence type="ECO:0000256" key="2">
    <source>
        <dbReference type="ARBA" id="ARBA00022722"/>
    </source>
</evidence>
<evidence type="ECO:0000313" key="8">
    <source>
        <dbReference type="EMBL" id="RIQ34752.1"/>
    </source>
</evidence>
<dbReference type="EC" id="3.1.-.-" evidence="6"/>
<dbReference type="GO" id="GO:0016788">
    <property type="term" value="F:hydrolase activity, acting on ester bonds"/>
    <property type="evidence" value="ECO:0007669"/>
    <property type="project" value="InterPro"/>
</dbReference>
<comment type="cofactor">
    <cofactor evidence="6">
        <name>Mg(2+)</name>
        <dbReference type="ChEBI" id="CHEBI:18420"/>
    </cofactor>
</comment>
<evidence type="ECO:0000256" key="4">
    <source>
        <dbReference type="ARBA" id="ARBA00022801"/>
    </source>
</evidence>
<dbReference type="GO" id="GO:0004540">
    <property type="term" value="F:RNA nuclease activity"/>
    <property type="evidence" value="ECO:0007669"/>
    <property type="project" value="InterPro"/>
</dbReference>
<evidence type="ECO:0000256" key="5">
    <source>
        <dbReference type="ARBA" id="ARBA00022842"/>
    </source>
</evidence>
<dbReference type="EMBL" id="QUAL01000031">
    <property type="protein sequence ID" value="RIQ34752.1"/>
    <property type="molecule type" value="Genomic_DNA"/>
</dbReference>
<dbReference type="InterPro" id="IPR002716">
    <property type="entry name" value="PIN_dom"/>
</dbReference>
<dbReference type="OrthoDB" id="556169at2"/>
<dbReference type="GO" id="GO:0000287">
    <property type="term" value="F:magnesium ion binding"/>
    <property type="evidence" value="ECO:0007669"/>
    <property type="project" value="UniProtKB-UniRule"/>
</dbReference>
<evidence type="ECO:0000256" key="3">
    <source>
        <dbReference type="ARBA" id="ARBA00022723"/>
    </source>
</evidence>
<dbReference type="GO" id="GO:0045926">
    <property type="term" value="P:negative regulation of growth"/>
    <property type="evidence" value="ECO:0007669"/>
    <property type="project" value="UniProtKB-ARBA"/>
</dbReference>
<feature type="binding site" evidence="6">
    <location>
        <position position="5"/>
    </location>
    <ligand>
        <name>Mg(2+)</name>
        <dbReference type="ChEBI" id="CHEBI:18420"/>
    </ligand>
</feature>
<keyword evidence="5 6" id="KW-0460">Magnesium</keyword>
<evidence type="ECO:0000259" key="7">
    <source>
        <dbReference type="Pfam" id="PF01850"/>
    </source>
</evidence>
<dbReference type="Proteomes" id="UP000284057">
    <property type="component" value="Unassembled WGS sequence"/>
</dbReference>
<reference evidence="8 9" key="1">
    <citation type="submission" date="2018-09" db="EMBL/GenBank/DDBJ databases">
        <title>Isolation, diversity and antifungal activity of actinobacteria from wheat.</title>
        <authorList>
            <person name="Han C."/>
        </authorList>
    </citation>
    <scope>NUCLEOTIDE SEQUENCE [LARGE SCALE GENOMIC DNA]</scope>
    <source>
        <strain evidence="8 9">NEAU-YY265</strain>
    </source>
</reference>
<name>A0A418KVU5_9ACTN</name>
<dbReference type="HAMAP" id="MF_00265">
    <property type="entry name" value="VapC_Nob1"/>
    <property type="match status" value="1"/>
</dbReference>
<evidence type="ECO:0000256" key="1">
    <source>
        <dbReference type="ARBA" id="ARBA00022649"/>
    </source>
</evidence>
<comment type="similarity">
    <text evidence="6">Belongs to the PINc/VapC protein family.</text>
</comment>
<dbReference type="AlphaFoldDB" id="A0A418KVU5"/>
<keyword evidence="9" id="KW-1185">Reference proteome</keyword>
<sequence>MLMPDVNILVYAHRGELPQHPPHRDWLRRLLNGMESYAVSDAVLNGFLRLVTNRRVFKTPTPLDDALRFADTFRHRPQAIVVAPGPRHWPIFDRLCRDTGAMGRDLPDAHLAALAIEHGCEFVTADKGFTRFPGLRTRAVVG</sequence>
<gene>
    <name evidence="6" type="primary">vapC</name>
    <name evidence="8" type="ORF">DY240_03545</name>
</gene>
<dbReference type="NCBIfam" id="TIGR00028">
    <property type="entry name" value="Mtu_PIN_fam"/>
    <property type="match status" value="1"/>
</dbReference>
<evidence type="ECO:0000313" key="9">
    <source>
        <dbReference type="Proteomes" id="UP000284057"/>
    </source>
</evidence>
<keyword evidence="6" id="KW-0800">Toxin</keyword>
<feature type="binding site" evidence="6">
    <location>
        <position position="108"/>
    </location>
    <ligand>
        <name>Mg(2+)</name>
        <dbReference type="ChEBI" id="CHEBI:18420"/>
    </ligand>
</feature>
<evidence type="ECO:0000256" key="6">
    <source>
        <dbReference type="HAMAP-Rule" id="MF_00265"/>
    </source>
</evidence>
<dbReference type="SUPFAM" id="SSF88723">
    <property type="entry name" value="PIN domain-like"/>
    <property type="match status" value="1"/>
</dbReference>
<keyword evidence="4 6" id="KW-0378">Hydrolase</keyword>
<keyword evidence="2 6" id="KW-0540">Nuclease</keyword>
<feature type="domain" description="PIN" evidence="7">
    <location>
        <begin position="3"/>
        <end position="133"/>
    </location>
</feature>
<protein>
    <recommendedName>
        <fullName evidence="6">Ribonuclease VapC</fullName>
        <shortName evidence="6">RNase VapC</shortName>
        <ecNumber evidence="6">3.1.-.-</ecNumber>
    </recommendedName>
    <alternativeName>
        <fullName evidence="6">Toxin VapC</fullName>
    </alternativeName>
</protein>
<keyword evidence="3 6" id="KW-0479">Metal-binding</keyword>
<dbReference type="Pfam" id="PF01850">
    <property type="entry name" value="PIN"/>
    <property type="match status" value="1"/>
</dbReference>
<organism evidence="8 9">
    <name type="scientific">Jiangella rhizosphaerae</name>
    <dbReference type="NCBI Taxonomy" id="2293569"/>
    <lineage>
        <taxon>Bacteria</taxon>
        <taxon>Bacillati</taxon>
        <taxon>Actinomycetota</taxon>
        <taxon>Actinomycetes</taxon>
        <taxon>Jiangellales</taxon>
        <taxon>Jiangellaceae</taxon>
        <taxon>Jiangella</taxon>
    </lineage>
</organism>
<dbReference type="CDD" id="cd18678">
    <property type="entry name" value="PIN_MtVapC25_VapC33-like"/>
    <property type="match status" value="1"/>
</dbReference>
<comment type="function">
    <text evidence="6">Toxic component of a toxin-antitoxin (TA) system. An RNase.</text>
</comment>
<accession>A0A418KVU5</accession>
<dbReference type="InterPro" id="IPR022907">
    <property type="entry name" value="VapC_family"/>
</dbReference>
<dbReference type="InterPro" id="IPR029060">
    <property type="entry name" value="PIN-like_dom_sf"/>
</dbReference>
<dbReference type="InterPro" id="IPR006226">
    <property type="entry name" value="Mtu_PIN"/>
</dbReference>
<dbReference type="Gene3D" id="3.40.50.1010">
    <property type="entry name" value="5'-nuclease"/>
    <property type="match status" value="1"/>
</dbReference>